<keyword evidence="19" id="KW-1185">Reference proteome</keyword>
<evidence type="ECO:0000256" key="10">
    <source>
        <dbReference type="ARBA" id="ARBA00022777"/>
    </source>
</evidence>
<dbReference type="GO" id="GO:0000155">
    <property type="term" value="F:phosphorelay sensor kinase activity"/>
    <property type="evidence" value="ECO:0007669"/>
    <property type="project" value="InterPro"/>
</dbReference>
<keyword evidence="16" id="KW-1133">Transmembrane helix</keyword>
<reference evidence="18 19" key="1">
    <citation type="submission" date="2018-11" db="EMBL/GenBank/DDBJ databases">
        <authorList>
            <person name="Li F."/>
        </authorList>
    </citation>
    <scope>NUCLEOTIDE SEQUENCE [LARGE SCALE GENOMIC DNA]</scope>
    <source>
        <strain evidence="18 19">KIS18-7</strain>
    </source>
</reference>
<dbReference type="GO" id="GO:0046983">
    <property type="term" value="F:protein dimerization activity"/>
    <property type="evidence" value="ECO:0007669"/>
    <property type="project" value="InterPro"/>
</dbReference>
<evidence type="ECO:0000256" key="8">
    <source>
        <dbReference type="ARBA" id="ARBA00022679"/>
    </source>
</evidence>
<keyword evidence="7" id="KW-0963">Cytoplasm</keyword>
<evidence type="ECO:0000256" key="6">
    <source>
        <dbReference type="ARBA" id="ARBA00022485"/>
    </source>
</evidence>
<name>A0A3N0DXA4_9ACTN</name>
<dbReference type="GO" id="GO:0046872">
    <property type="term" value="F:metal ion binding"/>
    <property type="evidence" value="ECO:0007669"/>
    <property type="project" value="UniProtKB-KW"/>
</dbReference>
<dbReference type="InterPro" id="IPR011712">
    <property type="entry name" value="Sig_transdc_His_kin_sub3_dim/P"/>
</dbReference>
<comment type="function">
    <text evidence="14">Member of the two-component regulatory system NreB/NreC involved in the control of dissimilatory nitrate/nitrite reduction in response to oxygen. NreB functions as a direct oxygen sensor histidine kinase which is autophosphorylated, in the absence of oxygen, probably at the conserved histidine residue, and transfers its phosphate group probably to a conserved aspartate residue of NreC. NreB/NreC activates the expression of the nitrate (narGHJI) and nitrite (nir) reductase operons, as well as the putative nitrate transporter gene narT.</text>
</comment>
<dbReference type="Pfam" id="PF02518">
    <property type="entry name" value="HATPase_c"/>
    <property type="match status" value="1"/>
</dbReference>
<dbReference type="InterPro" id="IPR003594">
    <property type="entry name" value="HATPase_dom"/>
</dbReference>
<comment type="catalytic activity">
    <reaction evidence="1">
        <text>ATP + protein L-histidine = ADP + protein N-phospho-L-histidine.</text>
        <dbReference type="EC" id="2.7.13.3"/>
    </reaction>
</comment>
<evidence type="ECO:0000256" key="13">
    <source>
        <dbReference type="ARBA" id="ARBA00023014"/>
    </source>
</evidence>
<dbReference type="InterPro" id="IPR005467">
    <property type="entry name" value="His_kinase_dom"/>
</dbReference>
<evidence type="ECO:0000256" key="3">
    <source>
        <dbReference type="ARBA" id="ARBA00004496"/>
    </source>
</evidence>
<feature type="transmembrane region" description="Helical" evidence="16">
    <location>
        <begin position="17"/>
        <end position="40"/>
    </location>
</feature>
<dbReference type="InterPro" id="IPR050482">
    <property type="entry name" value="Sensor_HK_TwoCompSys"/>
</dbReference>
<dbReference type="PROSITE" id="PS50109">
    <property type="entry name" value="HIS_KIN"/>
    <property type="match status" value="1"/>
</dbReference>
<evidence type="ECO:0000256" key="2">
    <source>
        <dbReference type="ARBA" id="ARBA00001966"/>
    </source>
</evidence>
<keyword evidence="8" id="KW-0808">Transferase</keyword>
<evidence type="ECO:0000256" key="1">
    <source>
        <dbReference type="ARBA" id="ARBA00000085"/>
    </source>
</evidence>
<comment type="caution">
    <text evidence="18">The sequence shown here is derived from an EMBL/GenBank/DDBJ whole genome shotgun (WGS) entry which is preliminary data.</text>
</comment>
<accession>A0A3N0DXA4</accession>
<dbReference type="Gene3D" id="3.30.565.10">
    <property type="entry name" value="Histidine kinase-like ATPase, C-terminal domain"/>
    <property type="match status" value="1"/>
</dbReference>
<keyword evidence="13" id="KW-0411">Iron-sulfur</keyword>
<dbReference type="EC" id="2.7.13.3" evidence="4"/>
<dbReference type="CDD" id="cd16917">
    <property type="entry name" value="HATPase_UhpB-NarQ-NarX-like"/>
    <property type="match status" value="1"/>
</dbReference>
<comment type="subcellular location">
    <subcellularLocation>
        <location evidence="3">Cytoplasm</location>
    </subcellularLocation>
</comment>
<evidence type="ECO:0000256" key="9">
    <source>
        <dbReference type="ARBA" id="ARBA00022723"/>
    </source>
</evidence>
<dbReference type="InterPro" id="IPR036890">
    <property type="entry name" value="HATPase_C_sf"/>
</dbReference>
<dbReference type="PRINTS" id="PR00344">
    <property type="entry name" value="BCTRLSENSOR"/>
</dbReference>
<evidence type="ECO:0000256" key="15">
    <source>
        <dbReference type="ARBA" id="ARBA00030800"/>
    </source>
</evidence>
<comment type="cofactor">
    <cofactor evidence="2">
        <name>[4Fe-4S] cluster</name>
        <dbReference type="ChEBI" id="CHEBI:49883"/>
    </cofactor>
</comment>
<keyword evidence="11" id="KW-0408">Iron</keyword>
<evidence type="ECO:0000256" key="14">
    <source>
        <dbReference type="ARBA" id="ARBA00024827"/>
    </source>
</evidence>
<dbReference type="GO" id="GO:0005737">
    <property type="term" value="C:cytoplasm"/>
    <property type="evidence" value="ECO:0007669"/>
    <property type="project" value="UniProtKB-SubCell"/>
</dbReference>
<keyword evidence="10 18" id="KW-0418">Kinase</keyword>
<evidence type="ECO:0000256" key="4">
    <source>
        <dbReference type="ARBA" id="ARBA00012438"/>
    </source>
</evidence>
<dbReference type="PANTHER" id="PTHR24421">
    <property type="entry name" value="NITRATE/NITRITE SENSOR PROTEIN NARX-RELATED"/>
    <property type="match status" value="1"/>
</dbReference>
<sequence>MTATGQATPRATRWPSVVAGVLTVSLLVTVDVTVGAVLGAGGRPLAADWRNLVAFALVAAAAVPAWRWFDESVHELASQHHEPYAAIQAISGPRGDAPTLAEAIARATHLDWVEVDLDGIESSGARRSGTTSVEIPIAYADQKLGVIRTAERRQGRGITRADHAVLSELAHQLALRVIAERAAVRAVESRNQVVTAREEERLRIRRDLHDGLAPSLASIQLQLKALQRRVHDQEDLRPTVDGLLADLEHTSSDLRRLVYGLRPPLLDELGIAGALEHQFAALDRPSLIIDVKTEALPAAVEVALLRIATEAVHNVVKHSRADRVEVTIVREGELIRLTVSDDGTGIPADARPGIGLAAMRERADEVGGSLSIGSHPGGGTAVVAEIRDAP</sequence>
<evidence type="ECO:0000256" key="16">
    <source>
        <dbReference type="SAM" id="Phobius"/>
    </source>
</evidence>
<keyword evidence="16" id="KW-0472">Membrane</keyword>
<gene>
    <name evidence="18" type="ORF">EFL95_14940</name>
</gene>
<dbReference type="Proteomes" id="UP000277094">
    <property type="component" value="Unassembled WGS sequence"/>
</dbReference>
<dbReference type="OrthoDB" id="227596at2"/>
<dbReference type="SMART" id="SM00387">
    <property type="entry name" value="HATPase_c"/>
    <property type="match status" value="1"/>
</dbReference>
<dbReference type="Pfam" id="PF07730">
    <property type="entry name" value="HisKA_3"/>
    <property type="match status" value="1"/>
</dbReference>
<dbReference type="EMBL" id="RJSG01000002">
    <property type="protein sequence ID" value="RNL80191.1"/>
    <property type="molecule type" value="Genomic_DNA"/>
</dbReference>
<dbReference type="Gene3D" id="1.20.5.1930">
    <property type="match status" value="1"/>
</dbReference>
<evidence type="ECO:0000256" key="7">
    <source>
        <dbReference type="ARBA" id="ARBA00022490"/>
    </source>
</evidence>
<dbReference type="SUPFAM" id="SSF55874">
    <property type="entry name" value="ATPase domain of HSP90 chaperone/DNA topoisomerase II/histidine kinase"/>
    <property type="match status" value="1"/>
</dbReference>
<evidence type="ECO:0000313" key="19">
    <source>
        <dbReference type="Proteomes" id="UP000277094"/>
    </source>
</evidence>
<dbReference type="InterPro" id="IPR004358">
    <property type="entry name" value="Sig_transdc_His_kin-like_C"/>
</dbReference>
<dbReference type="GO" id="GO:0051539">
    <property type="term" value="F:4 iron, 4 sulfur cluster binding"/>
    <property type="evidence" value="ECO:0007669"/>
    <property type="project" value="UniProtKB-KW"/>
</dbReference>
<dbReference type="AlphaFoldDB" id="A0A3N0DXA4"/>
<evidence type="ECO:0000313" key="18">
    <source>
        <dbReference type="EMBL" id="RNL80191.1"/>
    </source>
</evidence>
<evidence type="ECO:0000256" key="12">
    <source>
        <dbReference type="ARBA" id="ARBA00023012"/>
    </source>
</evidence>
<keyword evidence="12" id="KW-0902">Two-component regulatory system</keyword>
<keyword evidence="6" id="KW-0004">4Fe-4S</keyword>
<proteinExistence type="predicted"/>
<keyword evidence="16" id="KW-0812">Transmembrane</keyword>
<dbReference type="RefSeq" id="WP_123234693.1">
    <property type="nucleotide sequence ID" value="NZ_RJSG01000002.1"/>
</dbReference>
<organism evidence="18 19">
    <name type="scientific">Nocardioides marmorisolisilvae</name>
    <dbReference type="NCBI Taxonomy" id="1542737"/>
    <lineage>
        <taxon>Bacteria</taxon>
        <taxon>Bacillati</taxon>
        <taxon>Actinomycetota</taxon>
        <taxon>Actinomycetes</taxon>
        <taxon>Propionibacteriales</taxon>
        <taxon>Nocardioidaceae</taxon>
        <taxon>Nocardioides</taxon>
    </lineage>
</organism>
<feature type="domain" description="Histidine kinase" evidence="17">
    <location>
        <begin position="304"/>
        <end position="390"/>
    </location>
</feature>
<evidence type="ECO:0000256" key="11">
    <source>
        <dbReference type="ARBA" id="ARBA00023004"/>
    </source>
</evidence>
<evidence type="ECO:0000259" key="17">
    <source>
        <dbReference type="PROSITE" id="PS50109"/>
    </source>
</evidence>
<keyword evidence="9" id="KW-0479">Metal-binding</keyword>
<evidence type="ECO:0000256" key="5">
    <source>
        <dbReference type="ARBA" id="ARBA00017322"/>
    </source>
</evidence>
<dbReference type="GO" id="GO:0016020">
    <property type="term" value="C:membrane"/>
    <property type="evidence" value="ECO:0007669"/>
    <property type="project" value="InterPro"/>
</dbReference>
<protein>
    <recommendedName>
        <fullName evidence="5">Oxygen sensor histidine kinase NreB</fullName>
        <ecNumber evidence="4">2.7.13.3</ecNumber>
    </recommendedName>
    <alternativeName>
        <fullName evidence="15">Nitrogen regulation protein B</fullName>
    </alternativeName>
</protein>